<keyword evidence="2" id="KW-1133">Transmembrane helix</keyword>
<organism evidence="3">
    <name type="scientific">Pithovirus LCPAC101</name>
    <dbReference type="NCBI Taxonomy" id="2506586"/>
    <lineage>
        <taxon>Viruses</taxon>
        <taxon>Pithoviruses</taxon>
    </lineage>
</organism>
<feature type="region of interest" description="Disordered" evidence="1">
    <location>
        <begin position="51"/>
        <end position="76"/>
    </location>
</feature>
<protein>
    <submittedName>
        <fullName evidence="3">Uncharacterized protein</fullName>
    </submittedName>
</protein>
<sequence length="258" mass="26997">MIIVLINIIFLYKNIILYKMSGAMIAIIIFIVIFIIIVIVVIIWRFSSGNTGKSGDSGKSGKSGKSTSRTPTPVAPANAIKYGDTFNLFNTDTSFGGFMVTCGSVSSDTESICSANVSILPSSSTGNRWKLLSASGIAIGTAVKYGEKVLVQSTSNNGNLGYCGTGASQCGTNVGTFNGTNSNHDSSNWTIVNKGASTSIHVIKNNNIEIKNSSGDLLWGCGLAPDSSGSSCGTNVTNKNLSEPAQAVISLSIWQVRN</sequence>
<reference evidence="3" key="1">
    <citation type="journal article" date="2019" name="MBio">
        <title>Virus Genomes from Deep Sea Sediments Expand the Ocean Megavirome and Support Independent Origins of Viral Gigantism.</title>
        <authorList>
            <person name="Backstrom D."/>
            <person name="Yutin N."/>
            <person name="Jorgensen S.L."/>
            <person name="Dharamshi J."/>
            <person name="Homa F."/>
            <person name="Zaremba-Niedwiedzka K."/>
            <person name="Spang A."/>
            <person name="Wolf Y.I."/>
            <person name="Koonin E.V."/>
            <person name="Ettema T.J."/>
        </authorList>
    </citation>
    <scope>NUCLEOTIDE SEQUENCE</scope>
</reference>
<keyword evidence="2" id="KW-0812">Transmembrane</keyword>
<keyword evidence="2" id="KW-0472">Membrane</keyword>
<evidence type="ECO:0000256" key="1">
    <source>
        <dbReference type="SAM" id="MobiDB-lite"/>
    </source>
</evidence>
<accession>A0A481Z3P4</accession>
<proteinExistence type="predicted"/>
<name>A0A481Z3P4_9VIRU</name>
<gene>
    <name evidence="3" type="ORF">LCPAC101_02740</name>
</gene>
<feature type="transmembrane region" description="Helical" evidence="2">
    <location>
        <begin position="21"/>
        <end position="44"/>
    </location>
</feature>
<evidence type="ECO:0000313" key="3">
    <source>
        <dbReference type="EMBL" id="QBK89991.1"/>
    </source>
</evidence>
<evidence type="ECO:0000256" key="2">
    <source>
        <dbReference type="SAM" id="Phobius"/>
    </source>
</evidence>
<dbReference type="EMBL" id="MK500452">
    <property type="protein sequence ID" value="QBK89991.1"/>
    <property type="molecule type" value="Genomic_DNA"/>
</dbReference>